<gene>
    <name evidence="1" type="ORF">S06H3_52087</name>
</gene>
<dbReference type="PANTHER" id="PTHR11319">
    <property type="entry name" value="G PROTEIN-COUPLED RECEPTOR-RELATED"/>
    <property type="match status" value="1"/>
</dbReference>
<evidence type="ECO:0000313" key="1">
    <source>
        <dbReference type="EMBL" id="GAI41518.1"/>
    </source>
</evidence>
<organism evidence="1">
    <name type="scientific">marine sediment metagenome</name>
    <dbReference type="NCBI Taxonomy" id="412755"/>
    <lineage>
        <taxon>unclassified sequences</taxon>
        <taxon>metagenomes</taxon>
        <taxon>ecological metagenomes</taxon>
    </lineage>
</organism>
<dbReference type="EMBL" id="BARV01033098">
    <property type="protein sequence ID" value="GAI41518.1"/>
    <property type="molecule type" value="Genomic_DNA"/>
</dbReference>
<evidence type="ECO:0008006" key="2">
    <source>
        <dbReference type="Google" id="ProtNLM"/>
    </source>
</evidence>
<feature type="non-terminal residue" evidence="1">
    <location>
        <position position="248"/>
    </location>
</feature>
<dbReference type="PANTHER" id="PTHR11319:SF35">
    <property type="entry name" value="OUTER MEMBRANE PROTEIN PMPC-RELATED"/>
    <property type="match status" value="1"/>
</dbReference>
<dbReference type="SUPFAM" id="SSF51126">
    <property type="entry name" value="Pectin lyase-like"/>
    <property type="match status" value="1"/>
</dbReference>
<protein>
    <recommendedName>
        <fullName evidence="2">Right handed beta helix domain-containing protein</fullName>
    </recommendedName>
</protein>
<dbReference type="AlphaFoldDB" id="X1ND38"/>
<accession>X1ND38</accession>
<feature type="non-terminal residue" evidence="1">
    <location>
        <position position="1"/>
    </location>
</feature>
<dbReference type="InterPro" id="IPR011050">
    <property type="entry name" value="Pectin_lyase_fold/virulence"/>
</dbReference>
<reference evidence="1" key="1">
    <citation type="journal article" date="2014" name="Front. Microbiol.">
        <title>High frequency of phylogenetically diverse reductive dehalogenase-homologous genes in deep subseafloor sedimentary metagenomes.</title>
        <authorList>
            <person name="Kawai M."/>
            <person name="Futagami T."/>
            <person name="Toyoda A."/>
            <person name="Takaki Y."/>
            <person name="Nishi S."/>
            <person name="Hori S."/>
            <person name="Arai W."/>
            <person name="Tsubouchi T."/>
            <person name="Morono Y."/>
            <person name="Uchiyama I."/>
            <person name="Ito T."/>
            <person name="Fujiyama A."/>
            <person name="Inagaki F."/>
            <person name="Takami H."/>
        </authorList>
    </citation>
    <scope>NUCLEOTIDE SEQUENCE</scope>
    <source>
        <strain evidence="1">Expedition CK06-06</strain>
    </source>
</reference>
<name>X1ND38_9ZZZZ</name>
<sequence>TPKEREEIRVAQGTYKPDQRVMTTRGGLQVRVSGDRTATFQLINGVAIKGSYGGFGEADPDARDIELYETILSGDLNDNDGPNFTNNGDNSYHVVTGSGTNATAMLDGFSVSAGNANGSNPTNKGGGMYCELGSPTISNCTFSGNSGQSDGGGMYNSQSSPSVTNCMFIANWAASGGGMRNRNYSSPTVSNCRFSENSVSSNGGAIVNYNNSSPMVTDCMFIGNSAVGEGGGMWNNDRCSPTVINCTF</sequence>
<comment type="caution">
    <text evidence="1">The sequence shown here is derived from an EMBL/GenBank/DDBJ whole genome shotgun (WGS) entry which is preliminary data.</text>
</comment>
<proteinExistence type="predicted"/>